<dbReference type="Pfam" id="PF00872">
    <property type="entry name" value="Transposase_mut"/>
    <property type="match status" value="1"/>
</dbReference>
<keyword evidence="8" id="KW-1185">Reference proteome</keyword>
<keyword evidence="6" id="KW-0814">Transposable element</keyword>
<evidence type="ECO:0000256" key="1">
    <source>
        <dbReference type="ARBA" id="ARBA00002190"/>
    </source>
</evidence>
<keyword evidence="5 6" id="KW-0233">DNA recombination</keyword>
<name>A0A7U4JBF1_9SPHN</name>
<evidence type="ECO:0000256" key="6">
    <source>
        <dbReference type="RuleBase" id="RU365089"/>
    </source>
</evidence>
<sequence length="270" mass="29353">MSRRKEPSIPNELLDQLLAGGSASAAFDQGGLLDSLKKALTERALNAEMDHHLAGQDGTGNTRNGYGRKTVMTDTGKLAIDVPRDRQASFERNHEIAKRERFEARVGMHDDVRGHRVGKAEVIGGRDAVDEHAGLVAPRQRVDDGAGVWIGGLTGQAVSPGLVVESARDAADLLAARQPVQRLVDSLARPVIEEIDGRPGTEGGSLLHPTKDVRFRAFFDRGESEGDSHGSAFLIHMWTPPWQGHFVGMGLIGCFHMSGLFVRHTCCRWP</sequence>
<dbReference type="Proteomes" id="UP000032300">
    <property type="component" value="Chromosome"/>
</dbReference>
<evidence type="ECO:0000256" key="4">
    <source>
        <dbReference type="ARBA" id="ARBA00023125"/>
    </source>
</evidence>
<dbReference type="AlphaFoldDB" id="A0A7U4JBF1"/>
<organism evidence="7 8">
    <name type="scientific">Sphingomonas hengshuiensis</name>
    <dbReference type="NCBI Taxonomy" id="1609977"/>
    <lineage>
        <taxon>Bacteria</taxon>
        <taxon>Pseudomonadati</taxon>
        <taxon>Pseudomonadota</taxon>
        <taxon>Alphaproteobacteria</taxon>
        <taxon>Sphingomonadales</taxon>
        <taxon>Sphingomonadaceae</taxon>
        <taxon>Sphingomonas</taxon>
    </lineage>
</organism>
<reference evidence="7 8" key="2">
    <citation type="submission" date="2015-02" db="EMBL/GenBank/DDBJ databases">
        <title>The complete genome of Sphingomonas hengshuiensis sp. WHSC-8 isolated from soil of Hengshui Lake.</title>
        <authorList>
            <person name="Wei S."/>
            <person name="Guo J."/>
            <person name="Su C."/>
            <person name="Wu R."/>
            <person name="Zhang Z."/>
            <person name="Liang K."/>
            <person name="Li H."/>
            <person name="Wang T."/>
            <person name="Liu H."/>
            <person name="Zhang C."/>
            <person name="Li Z."/>
            <person name="Wang Q."/>
            <person name="Meng J."/>
        </authorList>
    </citation>
    <scope>NUCLEOTIDE SEQUENCE [LARGE SCALE GENOMIC DNA]</scope>
    <source>
        <strain evidence="7 8">WHSC-8</strain>
    </source>
</reference>
<evidence type="ECO:0000313" key="7">
    <source>
        <dbReference type="EMBL" id="AJP73729.1"/>
    </source>
</evidence>
<evidence type="ECO:0000256" key="5">
    <source>
        <dbReference type="ARBA" id="ARBA00023172"/>
    </source>
</evidence>
<protein>
    <recommendedName>
        <fullName evidence="6">Mutator family transposase</fullName>
    </recommendedName>
</protein>
<keyword evidence="4 6" id="KW-0238">DNA-binding</keyword>
<accession>A0A7U4JBF1</accession>
<dbReference type="KEGG" id="sphi:TS85_20885"/>
<dbReference type="GO" id="GO:0003677">
    <property type="term" value="F:DNA binding"/>
    <property type="evidence" value="ECO:0007669"/>
    <property type="project" value="UniProtKB-UniRule"/>
</dbReference>
<dbReference type="InterPro" id="IPR001207">
    <property type="entry name" value="Transposase_mutator"/>
</dbReference>
<evidence type="ECO:0000256" key="3">
    <source>
        <dbReference type="ARBA" id="ARBA00022578"/>
    </source>
</evidence>
<dbReference type="EMBL" id="CP010836">
    <property type="protein sequence ID" value="AJP73729.1"/>
    <property type="molecule type" value="Genomic_DNA"/>
</dbReference>
<evidence type="ECO:0000313" key="8">
    <source>
        <dbReference type="Proteomes" id="UP000032300"/>
    </source>
</evidence>
<proteinExistence type="inferred from homology"/>
<keyword evidence="3 6" id="KW-0815">Transposition</keyword>
<dbReference type="GO" id="GO:0006313">
    <property type="term" value="P:DNA transposition"/>
    <property type="evidence" value="ECO:0007669"/>
    <property type="project" value="UniProtKB-UniRule"/>
</dbReference>
<comment type="similarity">
    <text evidence="2 6">Belongs to the transposase mutator family.</text>
</comment>
<comment type="function">
    <text evidence="1 6">Required for the transposition of the insertion element.</text>
</comment>
<evidence type="ECO:0000256" key="2">
    <source>
        <dbReference type="ARBA" id="ARBA00010961"/>
    </source>
</evidence>
<dbReference type="PANTHER" id="PTHR33217:SF5">
    <property type="entry name" value="MUTATOR FAMILY TRANSPOSASE"/>
    <property type="match status" value="1"/>
</dbReference>
<reference evidence="7 8" key="1">
    <citation type="journal article" date="2015" name="Int. J. Syst. Evol. Microbiol.">
        <title>Sphingomonas hengshuiensis sp. nov., isolated from lake wetland.</title>
        <authorList>
            <person name="Wei S."/>
            <person name="Wang T."/>
            <person name="Liu H."/>
            <person name="Zhang C."/>
            <person name="Guo J."/>
            <person name="Wang Q."/>
            <person name="Liang K."/>
            <person name="Zhang Z."/>
        </authorList>
    </citation>
    <scope>NUCLEOTIDE SEQUENCE [LARGE SCALE GENOMIC DNA]</scope>
    <source>
        <strain evidence="7 8">WHSC-8</strain>
    </source>
</reference>
<dbReference type="GO" id="GO:0004803">
    <property type="term" value="F:transposase activity"/>
    <property type="evidence" value="ECO:0007669"/>
    <property type="project" value="UniProtKB-UniRule"/>
</dbReference>
<dbReference type="PANTHER" id="PTHR33217">
    <property type="entry name" value="TRANSPOSASE FOR INSERTION SEQUENCE ELEMENT IS1081"/>
    <property type="match status" value="1"/>
</dbReference>
<gene>
    <name evidence="7" type="ORF">TS85_20885</name>
</gene>